<feature type="compositionally biased region" description="Basic and acidic residues" evidence="4">
    <location>
        <begin position="838"/>
        <end position="848"/>
    </location>
</feature>
<dbReference type="PANTHER" id="PTHR34835">
    <property type="entry name" value="OS07G0283600 PROTEIN-RELATED"/>
    <property type="match status" value="1"/>
</dbReference>
<sequence length="848" mass="97468">MLHLALVSLSTTPKTTLDALASHHVEKIEDGPPIRFQHRRVVAGIKESFCDKKYRRRKKVFLGFAQIYYLLVELKMVNSIRKRRKITGQQTTRDEGGTQSTIHVGSKLDRMAWINFHRQERQMKTAEGSKKSIKEVCDAWNTLSMDEKSKYKMPKEDIVDDKGHLEDNKVPPFDTRCTPVRLSKIVSLLSDVQKDAVRELGFSNLLMLNCGRLRRDLCGWLVSKFDTSNLSIELHGKRFTLDPSVFSHIMGISDGGDIVVLDGDVNHVWRSKYSITNRGIRLPQLEEQLKNIKTTDDDFKITFCLYLLGTILTPAAGEYVDERYLNILGDVQNIRGKNWARWCFNQLVARIQKFNSKSSKYIIGCLLFLQLFYFHVIDWQPTIVDKNSVPVVNWTSVNIKKCMKKLRQQGCHDNAKVLINDYVPPAASIEHVHNAEHNRPNDDMLTLVLQEIQSFRKEIQLFRTEHTDLIEKVKRMEEKVDLLHGNLNVDEGEKVKVDVVPPKEQPTPKPTPFSDDHHGPVTKDFGFKFDDAHAPSLLDEEKRKTIVKTLAEQSSTSINVVKNTRASSKRKPCRYQVSPYESEYRTGKATKHRYGPFRIPCPLKTLDAQIIEYVFCTDLPMSETIVDTNRIIVSRKSFKTLAPAEWVDSEIISLVADNNARTAKRKRASLYWYLPTQFAIYIPINNLKNHWYTALVKIKDRKVEIWDSLPSRRKNDQSRVSQVRRLMISLDYVLETEIHSVFGSSFSFASFSIESPVGPTQPNEFDCGVFVCMFLNDWSLAYDPEIISTYNSESQRLLLARQLATYPTNTRLEQLKQSAIEHAALDTIGNKRSRPPLSKREKAVKTLS</sequence>
<dbReference type="GO" id="GO:0008234">
    <property type="term" value="F:cysteine-type peptidase activity"/>
    <property type="evidence" value="ECO:0007669"/>
    <property type="project" value="InterPro"/>
</dbReference>
<dbReference type="AlphaFoldDB" id="A0A5C7IVN8"/>
<dbReference type="PANTHER" id="PTHR34835:SF34">
    <property type="entry name" value="OS08G0555500 PROTEIN"/>
    <property type="match status" value="1"/>
</dbReference>
<dbReference type="SUPFAM" id="SSF54001">
    <property type="entry name" value="Cysteine proteinases"/>
    <property type="match status" value="1"/>
</dbReference>
<evidence type="ECO:0000256" key="4">
    <source>
        <dbReference type="SAM" id="MobiDB-lite"/>
    </source>
</evidence>
<evidence type="ECO:0000259" key="5">
    <source>
        <dbReference type="PROSITE" id="PS50600"/>
    </source>
</evidence>
<dbReference type="Gene3D" id="3.40.395.10">
    <property type="entry name" value="Adenoviral Proteinase, Chain A"/>
    <property type="match status" value="1"/>
</dbReference>
<keyword evidence="3" id="KW-0378">Hydrolase</keyword>
<evidence type="ECO:0000256" key="3">
    <source>
        <dbReference type="ARBA" id="ARBA00022801"/>
    </source>
</evidence>
<evidence type="ECO:0000313" key="7">
    <source>
        <dbReference type="Proteomes" id="UP000323000"/>
    </source>
</evidence>
<reference evidence="7" key="1">
    <citation type="journal article" date="2019" name="Gigascience">
        <title>De novo genome assembly of the endangered Acer yangbiense, a plant species with extremely small populations endemic to Yunnan Province, China.</title>
        <authorList>
            <person name="Yang J."/>
            <person name="Wariss H.M."/>
            <person name="Tao L."/>
            <person name="Zhang R."/>
            <person name="Yun Q."/>
            <person name="Hollingsworth P."/>
            <person name="Dao Z."/>
            <person name="Luo G."/>
            <person name="Guo H."/>
            <person name="Ma Y."/>
            <person name="Sun W."/>
        </authorList>
    </citation>
    <scope>NUCLEOTIDE SEQUENCE [LARGE SCALE GENOMIC DNA]</scope>
    <source>
        <strain evidence="7">cv. Malutang</strain>
    </source>
</reference>
<feature type="region of interest" description="Disordered" evidence="4">
    <location>
        <begin position="829"/>
        <end position="848"/>
    </location>
</feature>
<organism evidence="6 7">
    <name type="scientific">Acer yangbiense</name>
    <dbReference type="NCBI Taxonomy" id="1000413"/>
    <lineage>
        <taxon>Eukaryota</taxon>
        <taxon>Viridiplantae</taxon>
        <taxon>Streptophyta</taxon>
        <taxon>Embryophyta</taxon>
        <taxon>Tracheophyta</taxon>
        <taxon>Spermatophyta</taxon>
        <taxon>Magnoliopsida</taxon>
        <taxon>eudicotyledons</taxon>
        <taxon>Gunneridae</taxon>
        <taxon>Pentapetalae</taxon>
        <taxon>rosids</taxon>
        <taxon>malvids</taxon>
        <taxon>Sapindales</taxon>
        <taxon>Sapindaceae</taxon>
        <taxon>Hippocastanoideae</taxon>
        <taxon>Acereae</taxon>
        <taxon>Acer</taxon>
    </lineage>
</organism>
<gene>
    <name evidence="6" type="ORF">EZV62_001523</name>
</gene>
<keyword evidence="2" id="KW-0645">Protease</keyword>
<dbReference type="Pfam" id="PF02902">
    <property type="entry name" value="Peptidase_C48"/>
    <property type="match status" value="1"/>
</dbReference>
<dbReference type="InterPro" id="IPR003653">
    <property type="entry name" value="Peptidase_C48_C"/>
</dbReference>
<accession>A0A5C7IVN8</accession>
<dbReference type="EMBL" id="VAHF01000001">
    <property type="protein sequence ID" value="TXG72944.1"/>
    <property type="molecule type" value="Genomic_DNA"/>
</dbReference>
<protein>
    <recommendedName>
        <fullName evidence="5">Ubiquitin-like protease family profile domain-containing protein</fullName>
    </recommendedName>
</protein>
<feature type="domain" description="Ubiquitin-like protease family profile" evidence="5">
    <location>
        <begin position="631"/>
        <end position="778"/>
    </location>
</feature>
<dbReference type="GO" id="GO:0006508">
    <property type="term" value="P:proteolysis"/>
    <property type="evidence" value="ECO:0007669"/>
    <property type="project" value="UniProtKB-KW"/>
</dbReference>
<proteinExistence type="inferred from homology"/>
<evidence type="ECO:0000256" key="1">
    <source>
        <dbReference type="ARBA" id="ARBA00005234"/>
    </source>
</evidence>
<dbReference type="Proteomes" id="UP000323000">
    <property type="component" value="Chromosome 1"/>
</dbReference>
<comment type="similarity">
    <text evidence="1">Belongs to the peptidase C48 family.</text>
</comment>
<dbReference type="InterPro" id="IPR038765">
    <property type="entry name" value="Papain-like_cys_pep_sf"/>
</dbReference>
<name>A0A5C7IVN8_9ROSI</name>
<evidence type="ECO:0000256" key="2">
    <source>
        <dbReference type="ARBA" id="ARBA00022670"/>
    </source>
</evidence>
<comment type="caution">
    <text evidence="6">The sequence shown here is derived from an EMBL/GenBank/DDBJ whole genome shotgun (WGS) entry which is preliminary data.</text>
</comment>
<dbReference type="OrthoDB" id="1815434at2759"/>
<dbReference type="PROSITE" id="PS50600">
    <property type="entry name" value="ULP_PROTEASE"/>
    <property type="match status" value="1"/>
</dbReference>
<evidence type="ECO:0000313" key="6">
    <source>
        <dbReference type="EMBL" id="TXG72944.1"/>
    </source>
</evidence>
<keyword evidence="7" id="KW-1185">Reference proteome</keyword>